<dbReference type="PANTHER" id="PTHR34290:SF2">
    <property type="entry name" value="OS04G0668800 PROTEIN"/>
    <property type="match status" value="1"/>
</dbReference>
<reference evidence="1 2" key="1">
    <citation type="submission" date="2018-05" db="EMBL/GenBank/DDBJ databases">
        <title>Leucothrix arctica sp. nov., isolated from Arctic seawater.</title>
        <authorList>
            <person name="Choi A."/>
            <person name="Baek K."/>
        </authorList>
    </citation>
    <scope>NUCLEOTIDE SEQUENCE [LARGE SCALE GENOMIC DNA]</scope>
    <source>
        <strain evidence="1 2">IMCC9719</strain>
    </source>
</reference>
<dbReference type="Proteomes" id="UP000245506">
    <property type="component" value="Unassembled WGS sequence"/>
</dbReference>
<dbReference type="PANTHER" id="PTHR34290">
    <property type="entry name" value="SI:CH73-390P7.2"/>
    <property type="match status" value="1"/>
</dbReference>
<dbReference type="InterPro" id="IPR044691">
    <property type="entry name" value="DCC1_Trx"/>
</dbReference>
<dbReference type="InterPro" id="IPR007263">
    <property type="entry name" value="DCC1-like"/>
</dbReference>
<dbReference type="EMBL" id="QGKL01000019">
    <property type="protein sequence ID" value="PWQ97462.1"/>
    <property type="molecule type" value="Genomic_DNA"/>
</dbReference>
<protein>
    <submittedName>
        <fullName evidence="1">DUF393 domain-containing protein</fullName>
    </submittedName>
</protein>
<comment type="caution">
    <text evidence="1">The sequence shown here is derived from an EMBL/GenBank/DDBJ whole genome shotgun (WGS) entry which is preliminary data.</text>
</comment>
<dbReference type="RefSeq" id="WP_109822504.1">
    <property type="nucleotide sequence ID" value="NZ_QGKL01000019.1"/>
</dbReference>
<dbReference type="Pfam" id="PF04134">
    <property type="entry name" value="DCC1-like"/>
    <property type="match status" value="1"/>
</dbReference>
<evidence type="ECO:0000313" key="2">
    <source>
        <dbReference type="Proteomes" id="UP000245506"/>
    </source>
</evidence>
<name>A0A317CMB7_9GAMM</name>
<gene>
    <name evidence="1" type="ORF">DKT75_05920</name>
</gene>
<dbReference type="OrthoDB" id="5294764at2"/>
<organism evidence="1 2">
    <name type="scientific">Leucothrix arctica</name>
    <dbReference type="NCBI Taxonomy" id="1481894"/>
    <lineage>
        <taxon>Bacteria</taxon>
        <taxon>Pseudomonadati</taxon>
        <taxon>Pseudomonadota</taxon>
        <taxon>Gammaproteobacteria</taxon>
        <taxon>Thiotrichales</taxon>
        <taxon>Thiotrichaceae</taxon>
        <taxon>Leucothrix</taxon>
    </lineage>
</organism>
<accession>A0A317CMB7</accession>
<evidence type="ECO:0000313" key="1">
    <source>
        <dbReference type="EMBL" id="PWQ97462.1"/>
    </source>
</evidence>
<sequence length="127" mass="14799">MDIETNTAAPKATVYHDGECPLCQKEVKLMQKIDVSKAIRWVDINKDKQALEDAGITFQQAMDRIHVADESQQLHTGVAGFMTAWQYLPYYRRIVPVIKHTPLLLPLMERVYNLFAKYRLRLTRRHS</sequence>
<proteinExistence type="predicted"/>
<dbReference type="AlphaFoldDB" id="A0A317CMB7"/>
<keyword evidence="2" id="KW-1185">Reference proteome</keyword>
<dbReference type="GO" id="GO:0015035">
    <property type="term" value="F:protein-disulfide reductase activity"/>
    <property type="evidence" value="ECO:0007669"/>
    <property type="project" value="InterPro"/>
</dbReference>